<sequence length="44" mass="4785">MSTLVNCKACNKEMSPSAVYDQLISSAGDKFTPSEAQYAKDNLK</sequence>
<gene>
    <name evidence="2" type="ORF">SJI18_16830</name>
</gene>
<proteinExistence type="predicted"/>
<reference evidence="2 3" key="1">
    <citation type="submission" date="2023-11" db="EMBL/GenBank/DDBJ databases">
        <title>Draft genome sequence of a psychrophilic Clostridium strain from permafrost water brine.</title>
        <authorList>
            <person name="Shcherbakova V.A."/>
            <person name="Trubitsyn V.E."/>
            <person name="Zakharyuk A.G."/>
        </authorList>
    </citation>
    <scope>NUCLEOTIDE SEQUENCE [LARGE SCALE GENOMIC DNA]</scope>
    <source>
        <strain evidence="2 3">14F</strain>
    </source>
</reference>
<dbReference type="Pfam" id="PF07553">
    <property type="entry name" value="Lipoprotein_Ltp"/>
    <property type="match status" value="1"/>
</dbReference>
<evidence type="ECO:0000313" key="2">
    <source>
        <dbReference type="EMBL" id="MEF2113970.1"/>
    </source>
</evidence>
<evidence type="ECO:0000313" key="3">
    <source>
        <dbReference type="Proteomes" id="UP001498469"/>
    </source>
</evidence>
<dbReference type="Proteomes" id="UP001498469">
    <property type="component" value="Unassembled WGS sequence"/>
</dbReference>
<name>A0ABU7URD7_9CLOT</name>
<feature type="domain" description="Putative host cell surface-exposed lipoprotein Ltp-like HTH region" evidence="1">
    <location>
        <begin position="13"/>
        <end position="43"/>
    </location>
</feature>
<dbReference type="EMBL" id="JAZHFS010000017">
    <property type="protein sequence ID" value="MEF2113970.1"/>
    <property type="molecule type" value="Genomic_DNA"/>
</dbReference>
<keyword evidence="3" id="KW-1185">Reference proteome</keyword>
<dbReference type="InterPro" id="IPR011434">
    <property type="entry name" value="Ltp-like_HTH"/>
</dbReference>
<keyword evidence="2" id="KW-0449">Lipoprotein</keyword>
<organism evidence="2 3">
    <name type="scientific">Clostridium frigoriphilum</name>
    <dbReference type="NCBI Taxonomy" id="443253"/>
    <lineage>
        <taxon>Bacteria</taxon>
        <taxon>Bacillati</taxon>
        <taxon>Bacillota</taxon>
        <taxon>Clostridia</taxon>
        <taxon>Eubacteriales</taxon>
        <taxon>Clostridiaceae</taxon>
        <taxon>Clostridium</taxon>
    </lineage>
</organism>
<comment type="caution">
    <text evidence="2">The sequence shown here is derived from an EMBL/GenBank/DDBJ whole genome shotgun (WGS) entry which is preliminary data.</text>
</comment>
<protein>
    <submittedName>
        <fullName evidence="2">Ltp family lipoprotein</fullName>
    </submittedName>
</protein>
<evidence type="ECO:0000259" key="1">
    <source>
        <dbReference type="Pfam" id="PF07553"/>
    </source>
</evidence>
<accession>A0ABU7URD7</accession>